<dbReference type="InterPro" id="IPR013384">
    <property type="entry name" value="Flagell_FlgL"/>
</dbReference>
<dbReference type="Gene3D" id="1.20.1330.10">
    <property type="entry name" value="f41 fragment of flagellin, N-terminal domain"/>
    <property type="match status" value="1"/>
</dbReference>
<dbReference type="RefSeq" id="WP_079412159.1">
    <property type="nucleotide sequence ID" value="NZ_MZGW01000003.1"/>
</dbReference>
<feature type="domain" description="Flagellin N-terminal" evidence="1">
    <location>
        <begin position="5"/>
        <end position="139"/>
    </location>
</feature>
<evidence type="ECO:0000259" key="1">
    <source>
        <dbReference type="Pfam" id="PF00669"/>
    </source>
</evidence>
<evidence type="ECO:0000313" key="2">
    <source>
        <dbReference type="EMBL" id="OPJ56053.1"/>
    </source>
</evidence>
<dbReference type="STRING" id="29349.CLOTH_12310"/>
<accession>A0A1V4I7Y4</accession>
<organism evidence="2 3">
    <name type="scientific">Alkalithermobacter paradoxus</name>
    <dbReference type="NCBI Taxonomy" id="29349"/>
    <lineage>
        <taxon>Bacteria</taxon>
        <taxon>Bacillati</taxon>
        <taxon>Bacillota</taxon>
        <taxon>Clostridia</taxon>
        <taxon>Peptostreptococcales</taxon>
        <taxon>Tepidibacteraceae</taxon>
        <taxon>Alkalithermobacter</taxon>
    </lineage>
</organism>
<dbReference type="GO" id="GO:0071973">
    <property type="term" value="P:bacterial-type flagellum-dependent cell motility"/>
    <property type="evidence" value="ECO:0007669"/>
    <property type="project" value="InterPro"/>
</dbReference>
<keyword evidence="2" id="KW-0966">Cell projection</keyword>
<dbReference type="PANTHER" id="PTHR42792:SF1">
    <property type="entry name" value="FLAGELLAR HOOK-ASSOCIATED PROTEIN 3"/>
    <property type="match status" value="1"/>
</dbReference>
<proteinExistence type="predicted"/>
<dbReference type="PANTHER" id="PTHR42792">
    <property type="entry name" value="FLAGELLIN"/>
    <property type="match status" value="1"/>
</dbReference>
<sequence>MRVTNSMMMNRMMLNMSNNLKRMDRIQNDLASGVRIHKPSDDPIAVSRSLKIRTDISQNDQFNRNVGDAQSILEKTEHSLNELNNVLQRIRELTVQASNGTITPDDMDKIKAEVVQLKEHIIRAGNDTYVGRHLFSGFSTEQKLLNEDGTVNVNIDYGNLNNQNIEYQIGISARVKVNLTGSEVFGAIQDDNKPKLISDIDKLITSLERGNNLEVSNSIQDIDDNISNILRLRGDIGARISTIEVIRNRIEDTKINFTRLLSETEDTDIGESIMKMNMYESVYRASLAIGARVIQPTLIDFLR</sequence>
<keyword evidence="2" id="KW-0969">Cilium</keyword>
<dbReference type="InterPro" id="IPR001029">
    <property type="entry name" value="Flagellin_N"/>
</dbReference>
<dbReference type="SUPFAM" id="SSF64518">
    <property type="entry name" value="Phase 1 flagellin"/>
    <property type="match status" value="1"/>
</dbReference>
<dbReference type="Pfam" id="PF00669">
    <property type="entry name" value="Flagellin_N"/>
    <property type="match status" value="1"/>
</dbReference>
<keyword evidence="3" id="KW-1185">Reference proteome</keyword>
<dbReference type="InterPro" id="IPR001492">
    <property type="entry name" value="Flagellin"/>
</dbReference>
<dbReference type="AlphaFoldDB" id="A0A1V4I7Y4"/>
<protein>
    <submittedName>
        <fullName evidence="2">Flagellar hook-associated protein 3</fullName>
    </submittedName>
</protein>
<dbReference type="EMBL" id="MZGW01000003">
    <property type="protein sequence ID" value="OPJ56053.1"/>
    <property type="molecule type" value="Genomic_DNA"/>
</dbReference>
<gene>
    <name evidence="2" type="primary">flgL</name>
    <name evidence="2" type="ORF">CLOTH_12310</name>
</gene>
<dbReference type="OrthoDB" id="9758307at2"/>
<reference evidence="2 3" key="1">
    <citation type="submission" date="2017-03" db="EMBL/GenBank/DDBJ databases">
        <title>Genome sequence of Clostridium thermoalcaliphilum DSM 7309.</title>
        <authorList>
            <person name="Poehlein A."/>
            <person name="Daniel R."/>
        </authorList>
    </citation>
    <scope>NUCLEOTIDE SEQUENCE [LARGE SCALE GENOMIC DNA]</scope>
    <source>
        <strain evidence="2 3">DSM 7309</strain>
    </source>
</reference>
<dbReference type="GO" id="GO:0009424">
    <property type="term" value="C:bacterial-type flagellum hook"/>
    <property type="evidence" value="ECO:0007669"/>
    <property type="project" value="InterPro"/>
</dbReference>
<keyword evidence="2" id="KW-0282">Flagellum</keyword>
<dbReference type="Proteomes" id="UP000190140">
    <property type="component" value="Unassembled WGS sequence"/>
</dbReference>
<dbReference type="GO" id="GO:0005198">
    <property type="term" value="F:structural molecule activity"/>
    <property type="evidence" value="ECO:0007669"/>
    <property type="project" value="InterPro"/>
</dbReference>
<name>A0A1V4I7Y4_9FIRM</name>
<evidence type="ECO:0000313" key="3">
    <source>
        <dbReference type="Proteomes" id="UP000190140"/>
    </source>
</evidence>
<dbReference type="NCBIfam" id="TIGR02550">
    <property type="entry name" value="flagell_flgL"/>
    <property type="match status" value="1"/>
</dbReference>
<comment type="caution">
    <text evidence="2">The sequence shown here is derived from an EMBL/GenBank/DDBJ whole genome shotgun (WGS) entry which is preliminary data.</text>
</comment>
<dbReference type="PRINTS" id="PR00207">
    <property type="entry name" value="FLAGELLIN"/>
</dbReference>